<sequence>MQRNPTYPKFVLVFGRRAEYAESELRRSRIDAEERDDFKIITFDSLAEGLYGKRTLWFGVRRAEFMDLQNEEDR</sequence>
<name>A0A271KP39_9HYPH</name>
<dbReference type="EMBL" id="NPKH01000001">
    <property type="protein sequence ID" value="PAP97436.1"/>
    <property type="molecule type" value="Genomic_DNA"/>
</dbReference>
<dbReference type="AlphaFoldDB" id="A0A271KP39"/>
<organism evidence="1 2">
    <name type="scientific">Mesorhizobium wenxiniae</name>
    <dbReference type="NCBI Taxonomy" id="2014805"/>
    <lineage>
        <taxon>Bacteria</taxon>
        <taxon>Pseudomonadati</taxon>
        <taxon>Pseudomonadota</taxon>
        <taxon>Alphaproteobacteria</taxon>
        <taxon>Hyphomicrobiales</taxon>
        <taxon>Phyllobacteriaceae</taxon>
        <taxon>Mesorhizobium</taxon>
    </lineage>
</organism>
<keyword evidence="2" id="KW-1185">Reference proteome</keyword>
<proteinExistence type="predicted"/>
<evidence type="ECO:0000313" key="1">
    <source>
        <dbReference type="EMBL" id="PAP97436.1"/>
    </source>
</evidence>
<comment type="caution">
    <text evidence="1">The sequence shown here is derived from an EMBL/GenBank/DDBJ whole genome shotgun (WGS) entry which is preliminary data.</text>
</comment>
<gene>
    <name evidence="1" type="ORF">CIT31_00755</name>
</gene>
<dbReference type="Proteomes" id="UP000215931">
    <property type="component" value="Unassembled WGS sequence"/>
</dbReference>
<protein>
    <submittedName>
        <fullName evidence="1">Uncharacterized protein</fullName>
    </submittedName>
</protein>
<reference evidence="1 2" key="1">
    <citation type="submission" date="2017-08" db="EMBL/GenBank/DDBJ databases">
        <title>Mesorhizobium wenxinae sp. nov., a novel rhizobial species isolated from root nodules of chickpea (Cicer arietinum L.).</title>
        <authorList>
            <person name="Zhang J."/>
        </authorList>
    </citation>
    <scope>NUCLEOTIDE SEQUENCE [LARGE SCALE GENOMIC DNA]</scope>
    <source>
        <strain evidence="2">WYCCWR 10019</strain>
    </source>
</reference>
<accession>A0A271KP39</accession>
<evidence type="ECO:0000313" key="2">
    <source>
        <dbReference type="Proteomes" id="UP000215931"/>
    </source>
</evidence>